<name>A0ABD3CCN8_9LAMI</name>
<dbReference type="Proteomes" id="UP001632038">
    <property type="component" value="Unassembled WGS sequence"/>
</dbReference>
<dbReference type="AlphaFoldDB" id="A0ABD3CCN8"/>
<sequence length="83" mass="9256">MSKVTSYNRLMQGLKDQASKFDIKSRKDSSAAIYGSSGRQTKKYSGAVEYTGFSAHDHKAADKIKQAEESLRTIMYLSCWGPN</sequence>
<evidence type="ECO:0000313" key="2">
    <source>
        <dbReference type="Proteomes" id="UP001632038"/>
    </source>
</evidence>
<evidence type="ECO:0000313" key="1">
    <source>
        <dbReference type="EMBL" id="KAL3627630.1"/>
    </source>
</evidence>
<organism evidence="1 2">
    <name type="scientific">Castilleja foliolosa</name>
    <dbReference type="NCBI Taxonomy" id="1961234"/>
    <lineage>
        <taxon>Eukaryota</taxon>
        <taxon>Viridiplantae</taxon>
        <taxon>Streptophyta</taxon>
        <taxon>Embryophyta</taxon>
        <taxon>Tracheophyta</taxon>
        <taxon>Spermatophyta</taxon>
        <taxon>Magnoliopsida</taxon>
        <taxon>eudicotyledons</taxon>
        <taxon>Gunneridae</taxon>
        <taxon>Pentapetalae</taxon>
        <taxon>asterids</taxon>
        <taxon>lamiids</taxon>
        <taxon>Lamiales</taxon>
        <taxon>Orobanchaceae</taxon>
        <taxon>Pedicularideae</taxon>
        <taxon>Castillejinae</taxon>
        <taxon>Castilleja</taxon>
    </lineage>
</organism>
<dbReference type="PANTHER" id="PTHR33090">
    <property type="entry name" value="DUF3774 DOMAIN PROTEIN-RELATED"/>
    <property type="match status" value="1"/>
</dbReference>
<proteinExistence type="predicted"/>
<dbReference type="InterPro" id="IPR022251">
    <property type="entry name" value="DUF3774_wound-induced"/>
</dbReference>
<protein>
    <submittedName>
        <fullName evidence="1">Uncharacterized protein</fullName>
    </submittedName>
</protein>
<dbReference type="Pfam" id="PF12609">
    <property type="entry name" value="DUF3774"/>
    <property type="match status" value="1"/>
</dbReference>
<accession>A0ABD3CCN8</accession>
<gene>
    <name evidence="1" type="ORF">CASFOL_028993</name>
</gene>
<keyword evidence="2" id="KW-1185">Reference proteome</keyword>
<dbReference type="EMBL" id="JAVIJP010000039">
    <property type="protein sequence ID" value="KAL3627630.1"/>
    <property type="molecule type" value="Genomic_DNA"/>
</dbReference>
<comment type="caution">
    <text evidence="1">The sequence shown here is derived from an EMBL/GenBank/DDBJ whole genome shotgun (WGS) entry which is preliminary data.</text>
</comment>
<reference evidence="2" key="1">
    <citation type="journal article" date="2024" name="IScience">
        <title>Strigolactones Initiate the Formation of Haustorium-like Structures in Castilleja.</title>
        <authorList>
            <person name="Buerger M."/>
            <person name="Peterson D."/>
            <person name="Chory J."/>
        </authorList>
    </citation>
    <scope>NUCLEOTIDE SEQUENCE [LARGE SCALE GENOMIC DNA]</scope>
</reference>